<dbReference type="InterPro" id="IPR051781">
    <property type="entry name" value="Metallo-dep_Hydrolase"/>
</dbReference>
<dbReference type="OrthoDB" id="194468at2759"/>
<evidence type="ECO:0000313" key="2">
    <source>
        <dbReference type="EMBL" id="TGJ83892.1"/>
    </source>
</evidence>
<evidence type="ECO:0000313" key="3">
    <source>
        <dbReference type="Proteomes" id="UP000297716"/>
    </source>
</evidence>
<dbReference type="Proteomes" id="UP000297716">
    <property type="component" value="Unassembled WGS sequence"/>
</dbReference>
<dbReference type="InterPro" id="IPR011059">
    <property type="entry name" value="Metal-dep_hydrolase_composite"/>
</dbReference>
<dbReference type="STRING" id="37992.A0A4Z0Z5N6"/>
<dbReference type="InterPro" id="IPR006680">
    <property type="entry name" value="Amidohydro-rel"/>
</dbReference>
<reference evidence="2 3" key="1">
    <citation type="submission" date="2019-03" db="EMBL/GenBank/DDBJ databases">
        <title>Draft genome sequence of Xylaria hypoxylon DSM 108379, a ubiquitous saprotrophic-parasitic fungi on hardwood.</title>
        <authorList>
            <person name="Buettner E."/>
            <person name="Leonhardt S."/>
            <person name="Gebauer A.M."/>
            <person name="Liers C."/>
            <person name="Hofrichter M."/>
            <person name="Kellner H."/>
        </authorList>
    </citation>
    <scope>NUCLEOTIDE SEQUENCE [LARGE SCALE GENOMIC DNA]</scope>
    <source>
        <strain evidence="2 3">DSM 108379</strain>
    </source>
</reference>
<evidence type="ECO:0000259" key="1">
    <source>
        <dbReference type="Pfam" id="PF01979"/>
    </source>
</evidence>
<organism evidence="2 3">
    <name type="scientific">Xylaria hypoxylon</name>
    <dbReference type="NCBI Taxonomy" id="37992"/>
    <lineage>
        <taxon>Eukaryota</taxon>
        <taxon>Fungi</taxon>
        <taxon>Dikarya</taxon>
        <taxon>Ascomycota</taxon>
        <taxon>Pezizomycotina</taxon>
        <taxon>Sordariomycetes</taxon>
        <taxon>Xylariomycetidae</taxon>
        <taxon>Xylariales</taxon>
        <taxon>Xylariaceae</taxon>
        <taxon>Xylaria</taxon>
    </lineage>
</organism>
<dbReference type="AlphaFoldDB" id="A0A4Z0Z5N6"/>
<dbReference type="Pfam" id="PF01979">
    <property type="entry name" value="Amidohydro_1"/>
    <property type="match status" value="1"/>
</dbReference>
<dbReference type="PANTHER" id="PTHR43135">
    <property type="entry name" value="ALPHA-D-RIBOSE 1-METHYLPHOSPHONATE 5-TRIPHOSPHATE DIPHOSPHATASE"/>
    <property type="match status" value="1"/>
</dbReference>
<dbReference type="InterPro" id="IPR032466">
    <property type="entry name" value="Metal_Hydrolase"/>
</dbReference>
<sequence>MVPSQPDVLPSRIYSTAFGIAIQTKRDGESSSTHDASDANASFKKTVYTIVKAGLLIPGDGEPVKDSALVIENKLIAWVGPENKVPSKYTDAAHRTFSIPFLMPGLWDVHAHFGGEPLETDQGDHNTIVLQHPALAGARLTKGCWEAIQRGYTSLRDVAGYGSGDVHLSSGVSSVQPGHWGSVQCALVDGVDECRRAVRLQIRRGAKCIKIFASGGVLSLDDNPLYAQFSPEELEVIVQEAARQQRVVAAHVHGKPGILAAIKAGVTTLEHVSFADEECIELIKEKNIVYVSTRTIVDLLLQAGGKGLSKYQWEKAQLCGTNHLKAYKMAIKAGVSIALGTDTAPGFNMAMELDYAVQAGLTPLEAIKAATANGPLSVGAMAPKTGQLKPGYEADILGLLHDPVENVKVLQEKQNIGWVWKGGRLFKGPGVGPWGEDPL</sequence>
<dbReference type="GO" id="GO:0016810">
    <property type="term" value="F:hydrolase activity, acting on carbon-nitrogen (but not peptide) bonds"/>
    <property type="evidence" value="ECO:0007669"/>
    <property type="project" value="InterPro"/>
</dbReference>
<dbReference type="PANTHER" id="PTHR43135:SF3">
    <property type="entry name" value="ALPHA-D-RIBOSE 1-METHYLPHOSPHONATE 5-TRIPHOSPHATE DIPHOSPHATASE"/>
    <property type="match status" value="1"/>
</dbReference>
<gene>
    <name evidence="2" type="ORF">E0Z10_g4885</name>
</gene>
<dbReference type="EMBL" id="SKBN01000081">
    <property type="protein sequence ID" value="TGJ83892.1"/>
    <property type="molecule type" value="Genomic_DNA"/>
</dbReference>
<accession>A0A4Z0Z5N6</accession>
<dbReference type="InterPro" id="IPR057744">
    <property type="entry name" value="OTAase-like"/>
</dbReference>
<dbReference type="CDD" id="cd01299">
    <property type="entry name" value="Met_dep_hydrolase_A"/>
    <property type="match status" value="1"/>
</dbReference>
<dbReference type="SUPFAM" id="SSF51338">
    <property type="entry name" value="Composite domain of metallo-dependent hydrolases"/>
    <property type="match status" value="2"/>
</dbReference>
<comment type="caution">
    <text evidence="2">The sequence shown here is derived from an EMBL/GenBank/DDBJ whole genome shotgun (WGS) entry which is preliminary data.</text>
</comment>
<dbReference type="SUPFAM" id="SSF51556">
    <property type="entry name" value="Metallo-dependent hydrolases"/>
    <property type="match status" value="1"/>
</dbReference>
<name>A0A4Z0Z5N6_9PEZI</name>
<keyword evidence="3" id="KW-1185">Reference proteome</keyword>
<feature type="domain" description="Amidohydrolase-related" evidence="1">
    <location>
        <begin position="101"/>
        <end position="425"/>
    </location>
</feature>
<proteinExistence type="predicted"/>
<dbReference type="Gene3D" id="3.20.20.140">
    <property type="entry name" value="Metal-dependent hydrolases"/>
    <property type="match status" value="1"/>
</dbReference>
<protein>
    <recommendedName>
        <fullName evidence="1">Amidohydrolase-related domain-containing protein</fullName>
    </recommendedName>
</protein>